<dbReference type="SUPFAM" id="SSF53850">
    <property type="entry name" value="Periplasmic binding protein-like II"/>
    <property type="match status" value="1"/>
</dbReference>
<reference evidence="4" key="1">
    <citation type="submission" date="2017-03" db="EMBL/GenBank/DDBJ databases">
        <authorList>
            <person name="Lund M.B."/>
        </authorList>
    </citation>
    <scope>NUCLEOTIDE SEQUENCE [LARGE SCALE GENOMIC DNA]</scope>
</reference>
<organism evidence="3 4">
    <name type="scientific">Candidatus Lumbricidiphila eiseniae</name>
    <dbReference type="NCBI Taxonomy" id="1969409"/>
    <lineage>
        <taxon>Bacteria</taxon>
        <taxon>Bacillati</taxon>
        <taxon>Actinomycetota</taxon>
        <taxon>Actinomycetes</taxon>
        <taxon>Micrococcales</taxon>
        <taxon>Microbacteriaceae</taxon>
        <taxon>Candidatus Lumbricidiphila</taxon>
    </lineage>
</organism>
<dbReference type="AlphaFoldDB" id="A0A2A6FN95"/>
<dbReference type="Pfam" id="PF14502">
    <property type="entry name" value="HTH_41"/>
    <property type="match status" value="1"/>
</dbReference>
<feature type="domain" description="YhfZ helix-turn-helix" evidence="1">
    <location>
        <begin position="32"/>
        <end position="77"/>
    </location>
</feature>
<evidence type="ECO:0000313" key="3">
    <source>
        <dbReference type="EMBL" id="PDQ34150.1"/>
    </source>
</evidence>
<dbReference type="InterPro" id="IPR036388">
    <property type="entry name" value="WH-like_DNA-bd_sf"/>
</dbReference>
<proteinExistence type="predicted"/>
<gene>
    <name evidence="3" type="ORF">B5766_13040</name>
</gene>
<name>A0A2A6FN95_9MICO</name>
<sequence length="325" mass="35198">MIESGSMGLPTGGAHQRTLTEVALDILRKGPGERITTSLQLQERLDVGSGTVQKALRQLVDAGAVRLRVKGHQGTVIQRYDPALLWRAADLGSLRLTLTPPGSIESTALATEIRAQLAAHHVTTEFDFVRGGGRRIATLADTQPRVAALSRVAAEGFGLIDDVDYSVLDLGTLTYYRPETLVVLRSPSVPADQVRRVARDRESYDHEQLTLLEFPPSAGFEYIDCAFPDVPASILSGRADAGVWHQVATVISPEQAGLEVAPVHWDEAALGSEVISHAVLVWRSEFIEIDALLGLLDPATIRAKQQRLVALGIGSAEVRETIPWL</sequence>
<evidence type="ECO:0008006" key="5">
    <source>
        <dbReference type="Google" id="ProtNLM"/>
    </source>
</evidence>
<dbReference type="InterPro" id="IPR036390">
    <property type="entry name" value="WH_DNA-bd_sf"/>
</dbReference>
<dbReference type="InterPro" id="IPR032791">
    <property type="entry name" value="YhfZ_C"/>
</dbReference>
<evidence type="ECO:0000259" key="1">
    <source>
        <dbReference type="Pfam" id="PF14502"/>
    </source>
</evidence>
<evidence type="ECO:0000313" key="4">
    <source>
        <dbReference type="Proteomes" id="UP000219994"/>
    </source>
</evidence>
<feature type="domain" description="Uncharacterised protein YhfZ C-terminal" evidence="2">
    <location>
        <begin position="83"/>
        <end position="309"/>
    </location>
</feature>
<dbReference type="Proteomes" id="UP000219994">
    <property type="component" value="Unassembled WGS sequence"/>
</dbReference>
<dbReference type="SUPFAM" id="SSF46785">
    <property type="entry name" value="Winged helix' DNA-binding domain"/>
    <property type="match status" value="1"/>
</dbReference>
<evidence type="ECO:0000259" key="2">
    <source>
        <dbReference type="Pfam" id="PF14503"/>
    </source>
</evidence>
<protein>
    <recommendedName>
        <fullName evidence="5">HTH gntR-type domain-containing protein</fullName>
    </recommendedName>
</protein>
<dbReference type="Pfam" id="PF14503">
    <property type="entry name" value="YhfZ_C"/>
    <property type="match status" value="1"/>
</dbReference>
<dbReference type="EMBL" id="NAEP01000069">
    <property type="protein sequence ID" value="PDQ34150.1"/>
    <property type="molecule type" value="Genomic_DNA"/>
</dbReference>
<dbReference type="Gene3D" id="1.10.10.10">
    <property type="entry name" value="Winged helix-like DNA-binding domain superfamily/Winged helix DNA-binding domain"/>
    <property type="match status" value="1"/>
</dbReference>
<dbReference type="InterPro" id="IPR041444">
    <property type="entry name" value="HTH_41"/>
</dbReference>
<dbReference type="Gene3D" id="3.40.190.10">
    <property type="entry name" value="Periplasmic binding protein-like II"/>
    <property type="match status" value="2"/>
</dbReference>
<accession>A0A2A6FN95</accession>
<comment type="caution">
    <text evidence="3">The sequence shown here is derived from an EMBL/GenBank/DDBJ whole genome shotgun (WGS) entry which is preliminary data.</text>
</comment>